<evidence type="ECO:0000313" key="1">
    <source>
        <dbReference type="EMBL" id="KZM21264.1"/>
    </source>
</evidence>
<name>A0A163AM29_DIDRA</name>
<keyword evidence="2" id="KW-1185">Reference proteome</keyword>
<protein>
    <submittedName>
        <fullName evidence="1">Uncharacterized protein</fullName>
    </submittedName>
</protein>
<dbReference type="EMBL" id="JYNV01000252">
    <property type="protein sequence ID" value="KZM21264.1"/>
    <property type="molecule type" value="Genomic_DNA"/>
</dbReference>
<organism evidence="1 2">
    <name type="scientific">Didymella rabiei</name>
    <name type="common">Chickpea ascochyta blight fungus</name>
    <name type="synonym">Mycosphaerella rabiei</name>
    <dbReference type="NCBI Taxonomy" id="5454"/>
    <lineage>
        <taxon>Eukaryota</taxon>
        <taxon>Fungi</taxon>
        <taxon>Dikarya</taxon>
        <taxon>Ascomycota</taxon>
        <taxon>Pezizomycotina</taxon>
        <taxon>Dothideomycetes</taxon>
        <taxon>Pleosporomycetidae</taxon>
        <taxon>Pleosporales</taxon>
        <taxon>Pleosporineae</taxon>
        <taxon>Didymellaceae</taxon>
        <taxon>Ascochyta</taxon>
    </lineage>
</organism>
<dbReference type="Proteomes" id="UP000076837">
    <property type="component" value="Unassembled WGS sequence"/>
</dbReference>
<comment type="caution">
    <text evidence="1">The sequence shown here is derived from an EMBL/GenBank/DDBJ whole genome shotgun (WGS) entry which is preliminary data.</text>
</comment>
<proteinExistence type="predicted"/>
<sequence>MSTTTSTATTPRSSIDIAKSNFNISTSSITSQSSRKLKMGELWQSIKRHAHEHHKSVNAAYAIFHGPGHERMVALGQEHMQGETQGRSGRHGEVWVYERGVYGRL</sequence>
<dbReference type="OrthoDB" id="3791583at2759"/>
<reference evidence="1 2" key="1">
    <citation type="journal article" date="2016" name="Sci. Rep.">
        <title>Draft genome sequencing and secretome analysis of fungal phytopathogen Ascochyta rabiei provides insight into the necrotrophic effector repertoire.</title>
        <authorList>
            <person name="Verma S."/>
            <person name="Gazara R.K."/>
            <person name="Nizam S."/>
            <person name="Parween S."/>
            <person name="Chattopadhyay D."/>
            <person name="Verma P.K."/>
        </authorList>
    </citation>
    <scope>NUCLEOTIDE SEQUENCE [LARGE SCALE GENOMIC DNA]</scope>
    <source>
        <strain evidence="1 2">ArDII</strain>
    </source>
</reference>
<dbReference type="AlphaFoldDB" id="A0A163AM29"/>
<gene>
    <name evidence="1" type="ORF">ST47_g7565</name>
</gene>
<evidence type="ECO:0000313" key="2">
    <source>
        <dbReference type="Proteomes" id="UP000076837"/>
    </source>
</evidence>
<accession>A0A163AM29</accession>